<feature type="domain" description="AMP-dependent synthetase/ligase" evidence="5">
    <location>
        <begin position="43"/>
        <end position="408"/>
    </location>
</feature>
<dbReference type="AlphaFoldDB" id="F2L5Q6"/>
<dbReference type="Gene3D" id="3.40.50.12780">
    <property type="entry name" value="N-terminal domain of ligase-like"/>
    <property type="match status" value="1"/>
</dbReference>
<dbReference type="OrthoDB" id="193284at2157"/>
<dbReference type="Proteomes" id="UP000008138">
    <property type="component" value="Chromosome"/>
</dbReference>
<gene>
    <name evidence="7" type="ordered locus">TUZN_2145</name>
</gene>
<protein>
    <submittedName>
        <fullName evidence="7">Acetyl-coenzyme A synthetase</fullName>
    </submittedName>
</protein>
<dbReference type="GeneID" id="10361655"/>
<evidence type="ECO:0000313" key="7">
    <source>
        <dbReference type="EMBL" id="AEA13602.1"/>
    </source>
</evidence>
<dbReference type="eggNOG" id="arCOG04201">
    <property type="taxonomic scope" value="Archaea"/>
</dbReference>
<reference evidence="7 8" key="1">
    <citation type="journal article" date="2011" name="J. Bacteriol.">
        <title>Complete genome sequence of the thermoacidophilic crenarchaeon Thermoproteus uzoniensis 768-20.</title>
        <authorList>
            <person name="Mardanov A.V."/>
            <person name="Gumerov V.M."/>
            <person name="Beletsky A.V."/>
            <person name="Prokofeva M.I."/>
            <person name="Bonch-Osmolovskaya E.A."/>
            <person name="Ravin N.V."/>
            <person name="Skryabin K.G."/>
        </authorList>
    </citation>
    <scope>NUCLEOTIDE SEQUENCE [LARGE SCALE GENOMIC DNA]</scope>
    <source>
        <strain evidence="7 8">768-20</strain>
    </source>
</reference>
<dbReference type="RefSeq" id="WP_013680937.1">
    <property type="nucleotide sequence ID" value="NC_015315.1"/>
</dbReference>
<sequence length="555" mass="61595">MSEEIDLRKYSFSSYNELYSSFKWNIPEYFNIGYAIIDRNVERGFGDRLAIYYLDDEGNRYSLTFGELKKLSDGLASSLRDIGVGRGDVVGVYLQPRPEVVVALSAIYRLGAIALSISPLIGTEGVEYRLRHSGAKALIAEGARRDVLDAVSKIEHLRAIYVVGSEPRGGKEYSLEDQSRSGRRIDAVATRSEDPAQLFYTSGSTGPPKGVLHAHRFLLGHVPTYQLYFEMAPREDDVFWTNADWGWIGALGDVVLPSLYFGRPVVAYRRSRGFSAGDALKVMEEYGVTAAFITPTALRMIRREYPQPLKDFGLRLRAVSTAGEAPGRELVEWASQAFRAPVNEFYGCTETNLVVTNNSLWARPGSIGRPAPGHVVDVVDEEGRPLPPGSEGLIAVKLPDPVAFLGYWKNPEATAAKIKNGWFIIGDAGVKDGDGYLWFKGRVDDVIKVAGYRLGPEEIEEVVAKHPAVLEAAVIGKPDPVRGTIVKAFVVLKPGVEPSEELKRDIQNFVKSRLAAYAYPREIEFVDQLPRTETGKLKRYELRRREMERGNVQGG</sequence>
<accession>F2L5Q6</accession>
<dbReference type="GO" id="GO:0006637">
    <property type="term" value="P:acyl-CoA metabolic process"/>
    <property type="evidence" value="ECO:0007669"/>
    <property type="project" value="TreeGrafter"/>
</dbReference>
<dbReference type="CDD" id="cd05971">
    <property type="entry name" value="MACS_like_3"/>
    <property type="match status" value="1"/>
</dbReference>
<dbReference type="GO" id="GO:0006633">
    <property type="term" value="P:fatty acid biosynthetic process"/>
    <property type="evidence" value="ECO:0007669"/>
    <property type="project" value="TreeGrafter"/>
</dbReference>
<dbReference type="FunFam" id="3.30.300.30:FF:000005">
    <property type="entry name" value="Acyl-coenzyme A synthetase ACSM5, mitochondrial"/>
    <property type="match status" value="1"/>
</dbReference>
<dbReference type="InterPro" id="IPR051087">
    <property type="entry name" value="Mitochondrial_ACSM"/>
</dbReference>
<dbReference type="PANTHER" id="PTHR43605:SF10">
    <property type="entry name" value="ACYL-COA SYNTHETASE MEDIUM CHAIN FAMILY MEMBER 3"/>
    <property type="match status" value="1"/>
</dbReference>
<evidence type="ECO:0000256" key="1">
    <source>
        <dbReference type="ARBA" id="ARBA00006432"/>
    </source>
</evidence>
<dbReference type="SUPFAM" id="SSF56801">
    <property type="entry name" value="Acetyl-CoA synthetase-like"/>
    <property type="match status" value="1"/>
</dbReference>
<dbReference type="InterPro" id="IPR000873">
    <property type="entry name" value="AMP-dep_synth/lig_dom"/>
</dbReference>
<dbReference type="Pfam" id="PF00501">
    <property type="entry name" value="AMP-binding"/>
    <property type="match status" value="1"/>
</dbReference>
<dbReference type="InterPro" id="IPR045851">
    <property type="entry name" value="AMP-bd_C_sf"/>
</dbReference>
<dbReference type="GO" id="GO:0016405">
    <property type="term" value="F:CoA-ligase activity"/>
    <property type="evidence" value="ECO:0007669"/>
    <property type="project" value="UniProtKB-ARBA"/>
</dbReference>
<name>F2L5Q6_THEU7</name>
<proteinExistence type="inferred from homology"/>
<dbReference type="Pfam" id="PF13193">
    <property type="entry name" value="AMP-binding_C"/>
    <property type="match status" value="1"/>
</dbReference>
<dbReference type="PANTHER" id="PTHR43605">
    <property type="entry name" value="ACYL-COENZYME A SYNTHETASE"/>
    <property type="match status" value="1"/>
</dbReference>
<keyword evidence="8" id="KW-1185">Reference proteome</keyword>
<dbReference type="InterPro" id="IPR020845">
    <property type="entry name" value="AMP-binding_CS"/>
</dbReference>
<dbReference type="Gene3D" id="3.30.300.30">
    <property type="match status" value="1"/>
</dbReference>
<evidence type="ECO:0000259" key="6">
    <source>
        <dbReference type="Pfam" id="PF13193"/>
    </source>
</evidence>
<dbReference type="InterPro" id="IPR025110">
    <property type="entry name" value="AMP-bd_C"/>
</dbReference>
<comment type="similarity">
    <text evidence="1">Belongs to the ATP-dependent AMP-binding enzyme family.</text>
</comment>
<dbReference type="EMBL" id="CP002590">
    <property type="protein sequence ID" value="AEA13602.1"/>
    <property type="molecule type" value="Genomic_DNA"/>
</dbReference>
<organism evidence="7 8">
    <name type="scientific">Thermoproteus uzoniensis (strain 768-20)</name>
    <dbReference type="NCBI Taxonomy" id="999630"/>
    <lineage>
        <taxon>Archaea</taxon>
        <taxon>Thermoproteota</taxon>
        <taxon>Thermoprotei</taxon>
        <taxon>Thermoproteales</taxon>
        <taxon>Thermoproteaceae</taxon>
        <taxon>Thermoproteus</taxon>
    </lineage>
</organism>
<evidence type="ECO:0000259" key="5">
    <source>
        <dbReference type="Pfam" id="PF00501"/>
    </source>
</evidence>
<keyword evidence="2" id="KW-0436">Ligase</keyword>
<dbReference type="KEGG" id="tuz:TUZN_2145"/>
<dbReference type="GO" id="GO:0015645">
    <property type="term" value="F:fatty acid ligase activity"/>
    <property type="evidence" value="ECO:0007669"/>
    <property type="project" value="TreeGrafter"/>
</dbReference>
<dbReference type="GO" id="GO:0005524">
    <property type="term" value="F:ATP binding"/>
    <property type="evidence" value="ECO:0007669"/>
    <property type="project" value="UniProtKB-KW"/>
</dbReference>
<evidence type="ECO:0000256" key="4">
    <source>
        <dbReference type="ARBA" id="ARBA00022840"/>
    </source>
</evidence>
<dbReference type="STRING" id="999630.TUZN_2145"/>
<dbReference type="GO" id="GO:0004321">
    <property type="term" value="F:fatty-acyl-CoA synthase activity"/>
    <property type="evidence" value="ECO:0007669"/>
    <property type="project" value="TreeGrafter"/>
</dbReference>
<dbReference type="InterPro" id="IPR049515">
    <property type="entry name" value="MACS_put"/>
</dbReference>
<reference key="2">
    <citation type="submission" date="2011-03" db="EMBL/GenBank/DDBJ databases">
        <title>Complete genome sequence of the thermoacidophilic crenarchaeon Thermoproteus uzoniensis 768-20.</title>
        <authorList>
            <person name="Mardanov A.V."/>
            <person name="Gumerov V.M."/>
            <person name="Beletsky A.V."/>
            <person name="Prokofeva M.I."/>
            <person name="Bonch-Osmolovskaya E.A."/>
            <person name="Ravin N.V."/>
            <person name="Skryabin K.G."/>
        </authorList>
    </citation>
    <scope>NUCLEOTIDE SEQUENCE</scope>
    <source>
        <strain>768-20</strain>
    </source>
</reference>
<evidence type="ECO:0000256" key="2">
    <source>
        <dbReference type="ARBA" id="ARBA00022598"/>
    </source>
</evidence>
<keyword evidence="3" id="KW-0547">Nucleotide-binding</keyword>
<evidence type="ECO:0000256" key="3">
    <source>
        <dbReference type="ARBA" id="ARBA00022741"/>
    </source>
</evidence>
<evidence type="ECO:0000313" key="8">
    <source>
        <dbReference type="Proteomes" id="UP000008138"/>
    </source>
</evidence>
<feature type="domain" description="AMP-binding enzyme C-terminal" evidence="6">
    <location>
        <begin position="458"/>
        <end position="536"/>
    </location>
</feature>
<dbReference type="PROSITE" id="PS00455">
    <property type="entry name" value="AMP_BINDING"/>
    <property type="match status" value="1"/>
</dbReference>
<dbReference type="InterPro" id="IPR042099">
    <property type="entry name" value="ANL_N_sf"/>
</dbReference>
<keyword evidence="4" id="KW-0067">ATP-binding</keyword>
<dbReference type="HOGENOM" id="CLU_000022_59_10_2"/>